<reference evidence="3" key="1">
    <citation type="submission" date="2015-03" db="EMBL/GenBank/DDBJ databases">
        <title>Draft genome sequence of a novel methanotroph (Sn10-6) isolated from flooded ricefield rhizosphere in India.</title>
        <authorList>
            <person name="Pandit P.S."/>
            <person name="Pore S.D."/>
            <person name="Arora P."/>
            <person name="Kapse N.G."/>
            <person name="Dhakephalkar P.K."/>
            <person name="Rahalkar M.C."/>
        </authorList>
    </citation>
    <scope>NUCLEOTIDE SEQUENCE [LARGE SCALE GENOMIC DNA]</scope>
    <source>
        <strain evidence="3">Sn10-6</strain>
    </source>
</reference>
<comment type="caution">
    <text evidence="2">The sequence shown here is derived from an EMBL/GenBank/DDBJ whole genome shotgun (WGS) entry which is preliminary data.</text>
</comment>
<evidence type="ECO:0000256" key="1">
    <source>
        <dbReference type="SAM" id="Phobius"/>
    </source>
</evidence>
<feature type="transmembrane region" description="Helical" evidence="1">
    <location>
        <begin position="74"/>
        <end position="96"/>
    </location>
</feature>
<reference evidence="2 3" key="2">
    <citation type="journal article" date="2016" name="Microb. Ecol.">
        <title>Genome Characteristics of a Novel Type I Methanotroph (Sn10-6) Isolated from a Flooded Indian Rice Field.</title>
        <authorList>
            <person name="Rahalkar M.C."/>
            <person name="Pandit P.S."/>
            <person name="Dhakephalkar P.K."/>
            <person name="Pore S."/>
            <person name="Arora P."/>
            <person name="Kapse N."/>
        </authorList>
    </citation>
    <scope>NUCLEOTIDE SEQUENCE [LARGE SCALE GENOMIC DNA]</scope>
    <source>
        <strain evidence="2 3">Sn10-6</strain>
    </source>
</reference>
<keyword evidence="1" id="KW-1133">Transmembrane helix</keyword>
<evidence type="ECO:0000313" key="2">
    <source>
        <dbReference type="EMBL" id="KJV07565.1"/>
    </source>
</evidence>
<organism evidence="2 3">
    <name type="scientific">Methylocucumis oryzae</name>
    <dbReference type="NCBI Taxonomy" id="1632867"/>
    <lineage>
        <taxon>Bacteria</taxon>
        <taxon>Pseudomonadati</taxon>
        <taxon>Pseudomonadota</taxon>
        <taxon>Gammaproteobacteria</taxon>
        <taxon>Methylococcales</taxon>
        <taxon>Methylococcaceae</taxon>
        <taxon>Methylocucumis</taxon>
    </lineage>
</organism>
<keyword evidence="3" id="KW-1185">Reference proteome</keyword>
<accession>A0A0F3ILF5</accession>
<dbReference type="Proteomes" id="UP000033684">
    <property type="component" value="Unassembled WGS sequence"/>
</dbReference>
<keyword evidence="1" id="KW-0472">Membrane</keyword>
<feature type="transmembrane region" description="Helical" evidence="1">
    <location>
        <begin position="108"/>
        <end position="136"/>
    </location>
</feature>
<dbReference type="OrthoDB" id="9553432at2"/>
<gene>
    <name evidence="2" type="ORF">VZ94_03795</name>
</gene>
<protein>
    <submittedName>
        <fullName evidence="2">Uncharacterized protein</fullName>
    </submittedName>
</protein>
<keyword evidence="1" id="KW-0812">Transmembrane</keyword>
<sequence length="137" mass="15424">MPASIDNPMLGYAAFAGVKWVGYTLAAALINKCWGVKPSIYKIGTARLLIGMVFGVGVWGFTILGASADDTLFIFSYFLLLMPVRLLEWHLLFRWFYQQPYAQATKWFWLLGGCAWSYVLDFPAALGWFATAGFWVC</sequence>
<evidence type="ECO:0000313" key="3">
    <source>
        <dbReference type="Proteomes" id="UP000033684"/>
    </source>
</evidence>
<dbReference type="EMBL" id="LAJX01000028">
    <property type="protein sequence ID" value="KJV07565.1"/>
    <property type="molecule type" value="Genomic_DNA"/>
</dbReference>
<dbReference type="RefSeq" id="WP_045778225.1">
    <property type="nucleotide sequence ID" value="NZ_LAJX01000028.1"/>
</dbReference>
<dbReference type="AlphaFoldDB" id="A0A0F3ILF5"/>
<feature type="transmembrane region" description="Helical" evidence="1">
    <location>
        <begin position="46"/>
        <end position="68"/>
    </location>
</feature>
<name>A0A0F3ILF5_9GAMM</name>
<proteinExistence type="predicted"/>
<feature type="transmembrane region" description="Helical" evidence="1">
    <location>
        <begin position="12"/>
        <end position="34"/>
    </location>
</feature>